<dbReference type="GO" id="GO:0005524">
    <property type="term" value="F:ATP binding"/>
    <property type="evidence" value="ECO:0007669"/>
    <property type="project" value="UniProtKB-KW"/>
</dbReference>
<dbReference type="SMART" id="SM00490">
    <property type="entry name" value="HELICc"/>
    <property type="match status" value="1"/>
</dbReference>
<keyword evidence="1" id="KW-0547">Nucleotide-binding</keyword>
<feature type="domain" description="Helicase C-terminal" evidence="6">
    <location>
        <begin position="758"/>
        <end position="922"/>
    </location>
</feature>
<dbReference type="InterPro" id="IPR027417">
    <property type="entry name" value="P-loop_NTPase"/>
</dbReference>
<name>H6Q773_PYROT</name>
<dbReference type="GO" id="GO:0016787">
    <property type="term" value="F:hydrolase activity"/>
    <property type="evidence" value="ECO:0007669"/>
    <property type="project" value="UniProtKB-KW"/>
</dbReference>
<dbReference type="EMBL" id="CP003316">
    <property type="protein sequence ID" value="AFA38537.1"/>
    <property type="molecule type" value="Genomic_DNA"/>
</dbReference>
<proteinExistence type="predicted"/>
<dbReference type="GO" id="GO:0036297">
    <property type="term" value="P:interstrand cross-link repair"/>
    <property type="evidence" value="ECO:0007669"/>
    <property type="project" value="TreeGrafter"/>
</dbReference>
<dbReference type="PROSITE" id="PS51192">
    <property type="entry name" value="HELICASE_ATP_BIND_1"/>
    <property type="match status" value="1"/>
</dbReference>
<keyword evidence="2" id="KW-0378">Hydrolase</keyword>
<dbReference type="KEGG" id="pog:Pogu_0510"/>
<dbReference type="PANTHER" id="PTHR47957">
    <property type="entry name" value="ATP-DEPENDENT HELICASE HRQ1"/>
    <property type="match status" value="1"/>
</dbReference>
<feature type="domain" description="Helicase ATP-binding" evidence="4">
    <location>
        <begin position="414"/>
        <end position="722"/>
    </location>
</feature>
<protein>
    <submittedName>
        <fullName evidence="7">Distinct helicase family with a unique C-terminal domain including a metal-binding cysteine cluster</fullName>
    </submittedName>
</protein>
<evidence type="ECO:0000313" key="7">
    <source>
        <dbReference type="EMBL" id="AFA38537.1"/>
    </source>
</evidence>
<dbReference type="InterPro" id="IPR011545">
    <property type="entry name" value="DEAD/DEAH_box_helicase_dom"/>
</dbReference>
<evidence type="ECO:0000259" key="5">
    <source>
        <dbReference type="PROSITE" id="PS51193"/>
    </source>
</evidence>
<dbReference type="InterPro" id="IPR014001">
    <property type="entry name" value="Helicase_ATP-bd"/>
</dbReference>
<dbReference type="HOGENOM" id="CLU_283963_0_0_2"/>
<gene>
    <name evidence="7" type="ordered locus">Pogu_0510</name>
</gene>
<dbReference type="Gene3D" id="3.40.50.300">
    <property type="entry name" value="P-loop containing nucleotide triphosphate hydrolases"/>
    <property type="match status" value="2"/>
</dbReference>
<dbReference type="InterPro" id="IPR001650">
    <property type="entry name" value="Helicase_C-like"/>
</dbReference>
<accession>H6Q773</accession>
<dbReference type="InterPro" id="IPR014013">
    <property type="entry name" value="Helic_SF1/SF2_ATP-bd_DinG/Rad3"/>
</dbReference>
<dbReference type="PANTHER" id="PTHR47957:SF3">
    <property type="entry name" value="ATP-DEPENDENT HELICASE HRQ1"/>
    <property type="match status" value="1"/>
</dbReference>
<evidence type="ECO:0000259" key="6">
    <source>
        <dbReference type="PROSITE" id="PS51194"/>
    </source>
</evidence>
<sequence>MLATLSVHSLIRVAEKVADALRSRHHAEKPHISVVAISRDFFDMVLRDILCGTRIEIEEDDEEDVEEVEESLTSIPPPWAFGVSAEAECLENGSISAEFRFVIRRGVRGSPETRGDTVTDPDPNEYADLVLKADVSVSGGLVVSGALVTADGNQICKCQASGVDEPVWLLFFPKRFWNAVNTATQKMEGALKVMGLRLDPSTRSVDRAKYSICLCDDHRLEAVIHDRHLNELGRLYYAMGLYASYTGERLNVYLVNLSGYVTSTDRSVVNDMCKRRGLVYTWSDEQSRWALGYLMETHGRLQFNNGCRHRARWTEHGIVGAYPLNAVVKTDQEGNYIELRDYVVEEEIVRRPVKDNVSISQVLTSEALKIAENVGGCDKAREILSALAEAVTAYIGSEYLYKFQREALIEILKNITANDRRAVVITAPTAAGKTLAFLLPIIVDFAVLACSRKAQPRGVLYYLLYPTKALANDQLDEVANILYAIWRRLPQEIRRLVIPTFGLLHGDIKDEYYETPISYTTAEGKTAYVSVECDRAPEYRPPNCHVECNECPPDFVDFLKEHYRPNRFAIYSDPPNILITDEDMINRILSLRPYKYPAGEGRGYVPVYELHLFGGGYKRCKVCGFVYPPAYEGYRGKNLCKICQSGELEGLTAEPPRIFVLDEAHQLHGSFGSQVRYLFATLEDHIRRECKEHIVKYVISSATIAQPKSFVSRLLNLGEDKIVEISASLSEREEERVNRVHLVLMPRSYTRDNTLSMALYYLFSVWPDAKGIVFTNTLSENNDVTNALRDRLANLNVEVKSHSTDYNRYDLYDDEDRVKIEQWFKYARERAVLVATPTMELGVDIGDVNFVALYGLPETLSSYIQRIGRAGRKRDALVLTVANPFNRYDYFFYENYKLLTDSGLRAKAQLREVIPISVTNREAWTRGVLRHLLYIFKHYCVKDRMCARQYINDEYNIDDVYLMIKRVTLNDFPDIFRQHSFEQALDRILKDLLERTNPERGPVRRTLRYDDVAQHLARVTGRTEILSLLRNLRGFDLQIMLEFPTGEVRSRDAYIFTRKGATGQIVSFRGRYYVINSYRNEVSSRLSEFLGDKGP</sequence>
<feature type="domain" description="Helicase ATP-binding" evidence="5">
    <location>
        <begin position="390"/>
        <end position="736"/>
    </location>
</feature>
<dbReference type="Pfam" id="PF00270">
    <property type="entry name" value="DEAD"/>
    <property type="match status" value="1"/>
</dbReference>
<dbReference type="Proteomes" id="UP000009062">
    <property type="component" value="Chromosome"/>
</dbReference>
<dbReference type="PROSITE" id="PS51193">
    <property type="entry name" value="HELICASE_ATP_BIND_2"/>
    <property type="match status" value="1"/>
</dbReference>
<dbReference type="GO" id="GO:0043138">
    <property type="term" value="F:3'-5' DNA helicase activity"/>
    <property type="evidence" value="ECO:0007669"/>
    <property type="project" value="TreeGrafter"/>
</dbReference>
<dbReference type="SUPFAM" id="SSF52540">
    <property type="entry name" value="P-loop containing nucleoside triphosphate hydrolases"/>
    <property type="match status" value="1"/>
</dbReference>
<evidence type="ECO:0000256" key="1">
    <source>
        <dbReference type="ARBA" id="ARBA00022741"/>
    </source>
</evidence>
<keyword evidence="8" id="KW-1185">Reference proteome</keyword>
<dbReference type="eggNOG" id="arCOG00555">
    <property type="taxonomic scope" value="Archaea"/>
</dbReference>
<dbReference type="Pfam" id="PF00271">
    <property type="entry name" value="Helicase_C"/>
    <property type="match status" value="1"/>
</dbReference>
<dbReference type="SMART" id="SM00487">
    <property type="entry name" value="DEXDc"/>
    <property type="match status" value="1"/>
</dbReference>
<evidence type="ECO:0000256" key="2">
    <source>
        <dbReference type="ARBA" id="ARBA00022801"/>
    </source>
</evidence>
<keyword evidence="7" id="KW-0347">Helicase</keyword>
<evidence type="ECO:0000256" key="3">
    <source>
        <dbReference type="ARBA" id="ARBA00022840"/>
    </source>
</evidence>
<dbReference type="STRING" id="698757.Pogu_0510"/>
<keyword evidence="3" id="KW-0067">ATP-binding</keyword>
<organism evidence="7 8">
    <name type="scientific">Pyrobaculum oguniense (strain DSM 13380 / JCM 10595 / TE7)</name>
    <dbReference type="NCBI Taxonomy" id="698757"/>
    <lineage>
        <taxon>Archaea</taxon>
        <taxon>Thermoproteota</taxon>
        <taxon>Thermoprotei</taxon>
        <taxon>Thermoproteales</taxon>
        <taxon>Thermoproteaceae</taxon>
        <taxon>Pyrobaculum</taxon>
    </lineage>
</organism>
<evidence type="ECO:0000259" key="4">
    <source>
        <dbReference type="PROSITE" id="PS51192"/>
    </source>
</evidence>
<reference evidence="7 8" key="1">
    <citation type="journal article" date="2012" name="Stand. Genomic Sci.">
        <title>Complete genome sequence of Pyrobaculum oguniense.</title>
        <authorList>
            <person name="Bernick D.L."/>
            <person name="Karplus K."/>
            <person name="Lui L.M."/>
            <person name="Coker J.K."/>
            <person name="Murphy J.N."/>
            <person name="Chan P.P."/>
            <person name="Cozen A.E."/>
            <person name="Lowe T.M."/>
        </authorList>
    </citation>
    <scope>NUCLEOTIDE SEQUENCE [LARGE SCALE GENOMIC DNA]</scope>
    <source>
        <strain evidence="7 8">TE7</strain>
    </source>
</reference>
<dbReference type="PROSITE" id="PS51194">
    <property type="entry name" value="HELICASE_CTER"/>
    <property type="match status" value="1"/>
</dbReference>
<dbReference type="GO" id="GO:0003676">
    <property type="term" value="F:nucleic acid binding"/>
    <property type="evidence" value="ECO:0007669"/>
    <property type="project" value="InterPro"/>
</dbReference>
<evidence type="ECO:0000313" key="8">
    <source>
        <dbReference type="Proteomes" id="UP000009062"/>
    </source>
</evidence>
<dbReference type="AlphaFoldDB" id="H6Q773"/>
<dbReference type="GO" id="GO:0006289">
    <property type="term" value="P:nucleotide-excision repair"/>
    <property type="evidence" value="ECO:0007669"/>
    <property type="project" value="TreeGrafter"/>
</dbReference>